<dbReference type="Proteomes" id="UP001273505">
    <property type="component" value="Unassembled WGS sequence"/>
</dbReference>
<gene>
    <name evidence="3" type="ORF">SCD92_11130</name>
</gene>
<feature type="region of interest" description="Disordered" evidence="1">
    <location>
        <begin position="30"/>
        <end position="55"/>
    </location>
</feature>
<dbReference type="RefSeq" id="WP_302723617.1">
    <property type="nucleotide sequence ID" value="NZ_JAULRU010000617.1"/>
</dbReference>
<feature type="chain" id="PRO_5046315523" evidence="2">
    <location>
        <begin position="22"/>
        <end position="661"/>
    </location>
</feature>
<dbReference type="PROSITE" id="PS51257">
    <property type="entry name" value="PROKAR_LIPOPROTEIN"/>
    <property type="match status" value="1"/>
</dbReference>
<evidence type="ECO:0000313" key="4">
    <source>
        <dbReference type="Proteomes" id="UP001273505"/>
    </source>
</evidence>
<sequence length="661" mass="69758">MKMEYKKAPLFSSILVSAVVALSGCGGSGDASSGNAQSSSSVVASSSSSVSSSSSSQAQAQAPLVAAGEDVNVSAGDTVTLIAEVSDDGEITSQYWRQLSGPRVPVEPVDTASVEFTAPATGGAETATLQFEYVAIDDETLTTRDTVLVTVARVNQPPVVELGRFRSVQNEAEITLSANIYDPDGDVQDILWQQLDGPSVSLENAASAKPTFLVPDSETEQRFRFRVSATDNEGASESDSITVIVTTAQAPKVTLDFPPAIGVYEQGDVDVVGSVTASGSAQIDSVMVEGGVETVSVPVSDSGEFRVPDVLLPTEIDSALLTVTAVDSEGRSGYAQTELYRNSSASVGSGARWVQSTAMVLAPNQQEVWVLSDGEVESDIALMSIDLATGARSYAVTDFAEAEQGPSLEQFSDMVYDPKNHEFYLSGWSEVTVQEQEQELVRNEGGVITVDAATGARRDEVVAIAEEGFVEPRGLLLHNEHLYIADFGAGQVLVTQSDTMEAGVLADHMTVAEPVTAPVQLSWSESLNELLIMETSASAVDALALDTSEGIATSRMLSEGSSVSFGPMPRESALGFVVNQAADTGYILTEVDNGIIAIDLLTGQRDILLSNVDPREGASADMAYSAERNLLYVVGGENYYQQLLVVEPVSGDRVVLSRSQF</sequence>
<dbReference type="Gene3D" id="2.60.40.10">
    <property type="entry name" value="Immunoglobulins"/>
    <property type="match status" value="2"/>
</dbReference>
<dbReference type="InterPro" id="IPR013783">
    <property type="entry name" value="Ig-like_fold"/>
</dbReference>
<evidence type="ECO:0000313" key="3">
    <source>
        <dbReference type="EMBL" id="MDX6849916.1"/>
    </source>
</evidence>
<accession>A0ABU4RYG3</accession>
<keyword evidence="2" id="KW-0732">Signal</keyword>
<dbReference type="SUPFAM" id="SSF50969">
    <property type="entry name" value="YVTN repeat-like/Quinoprotein amine dehydrogenase"/>
    <property type="match status" value="1"/>
</dbReference>
<proteinExistence type="predicted"/>
<organism evidence="3 4">
    <name type="scientific">Gilvimarinus gilvus</name>
    <dbReference type="NCBI Taxonomy" id="3058038"/>
    <lineage>
        <taxon>Bacteria</taxon>
        <taxon>Pseudomonadati</taxon>
        <taxon>Pseudomonadota</taxon>
        <taxon>Gammaproteobacteria</taxon>
        <taxon>Cellvibrionales</taxon>
        <taxon>Cellvibrionaceae</taxon>
        <taxon>Gilvimarinus</taxon>
    </lineage>
</organism>
<feature type="signal peptide" evidence="2">
    <location>
        <begin position="1"/>
        <end position="21"/>
    </location>
</feature>
<reference evidence="3 4" key="1">
    <citation type="submission" date="2023-11" db="EMBL/GenBank/DDBJ databases">
        <title>Gilvimarinus fulvus sp. nov., isolated from the surface of Kelp.</title>
        <authorList>
            <person name="Sun Y.Y."/>
            <person name="Gong Y."/>
            <person name="Du Z.J."/>
        </authorList>
    </citation>
    <scope>NUCLEOTIDE SEQUENCE [LARGE SCALE GENOMIC DNA]</scope>
    <source>
        <strain evidence="3 4">SDUM040013</strain>
    </source>
</reference>
<evidence type="ECO:0000256" key="2">
    <source>
        <dbReference type="SAM" id="SignalP"/>
    </source>
</evidence>
<name>A0ABU4RYG3_9GAMM</name>
<dbReference type="Pfam" id="PF22352">
    <property type="entry name" value="K319L-like_PKD"/>
    <property type="match status" value="2"/>
</dbReference>
<dbReference type="EMBL" id="JAXAFO010000016">
    <property type="protein sequence ID" value="MDX6849916.1"/>
    <property type="molecule type" value="Genomic_DNA"/>
</dbReference>
<dbReference type="InterPro" id="IPR011044">
    <property type="entry name" value="Quino_amine_DH_bsu"/>
</dbReference>
<comment type="caution">
    <text evidence="3">The sequence shown here is derived from an EMBL/GenBank/DDBJ whole genome shotgun (WGS) entry which is preliminary data.</text>
</comment>
<protein>
    <submittedName>
        <fullName evidence="3">Uncharacterized protein</fullName>
    </submittedName>
</protein>
<evidence type="ECO:0000256" key="1">
    <source>
        <dbReference type="SAM" id="MobiDB-lite"/>
    </source>
</evidence>
<keyword evidence="4" id="KW-1185">Reference proteome</keyword>